<name>B5EA50_CITBB</name>
<gene>
    <name evidence="1" type="ordered locus">Gbem_1740</name>
</gene>
<evidence type="ECO:0000313" key="2">
    <source>
        <dbReference type="Proteomes" id="UP000008825"/>
    </source>
</evidence>
<reference evidence="1 2" key="1">
    <citation type="submission" date="2008-07" db="EMBL/GenBank/DDBJ databases">
        <title>Complete sequence of Geobacter bemidjiensis BEM.</title>
        <authorList>
            <consortium name="US DOE Joint Genome Institute"/>
            <person name="Lucas S."/>
            <person name="Copeland A."/>
            <person name="Lapidus A."/>
            <person name="Glavina del Rio T."/>
            <person name="Dalin E."/>
            <person name="Tice H."/>
            <person name="Bruce D."/>
            <person name="Goodwin L."/>
            <person name="Pitluck S."/>
            <person name="Kiss H."/>
            <person name="Brettin T."/>
            <person name="Detter J.C."/>
            <person name="Han C."/>
            <person name="Kuske C.R."/>
            <person name="Schmutz J."/>
            <person name="Larimer F."/>
            <person name="Land M."/>
            <person name="Hauser L."/>
            <person name="Kyrpides N."/>
            <person name="Lykidis A."/>
            <person name="Lovley D."/>
            <person name="Richardson P."/>
        </authorList>
    </citation>
    <scope>NUCLEOTIDE SEQUENCE [LARGE SCALE GENOMIC DNA]</scope>
    <source>
        <strain evidence="2">ATCC BAA-1014 / DSM 16622 / JCM 12645 / Bem</strain>
    </source>
</reference>
<proteinExistence type="predicted"/>
<dbReference type="Proteomes" id="UP000008825">
    <property type="component" value="Chromosome"/>
</dbReference>
<reference evidence="1 2" key="2">
    <citation type="journal article" date="2010" name="BMC Genomics">
        <title>The genome of Geobacter bemidjiensis, exemplar for the subsurface clade of Geobacter species that predominate in Fe(III)-reducing subsurface environments.</title>
        <authorList>
            <person name="Aklujkar M."/>
            <person name="Young N.D."/>
            <person name="Holmes D."/>
            <person name="Chavan M."/>
            <person name="Risso C."/>
            <person name="Kiss H.E."/>
            <person name="Han C.S."/>
            <person name="Land M.L."/>
            <person name="Lovley D.R."/>
        </authorList>
    </citation>
    <scope>NUCLEOTIDE SEQUENCE [LARGE SCALE GENOMIC DNA]</scope>
    <source>
        <strain evidence="2">ATCC BAA-1014 / DSM 16622 / JCM 12645 / Bem</strain>
    </source>
</reference>
<accession>B5EA50</accession>
<keyword evidence="2" id="KW-1185">Reference proteome</keyword>
<dbReference type="AlphaFoldDB" id="B5EA50"/>
<evidence type="ECO:0000313" key="1">
    <source>
        <dbReference type="EMBL" id="ACH38756.1"/>
    </source>
</evidence>
<sequence>MVVKLDGSDKVEVAEGSFVWLKDKKLEQGELYLEWEDIQAADQEAILDLRNQIDSLTGKLADIVLSAAKKTT</sequence>
<dbReference type="RefSeq" id="WP_012530173.1">
    <property type="nucleotide sequence ID" value="NC_011146.1"/>
</dbReference>
<protein>
    <submittedName>
        <fullName evidence="1">Uncharacterized protein</fullName>
    </submittedName>
</protein>
<dbReference type="KEGG" id="gbm:Gbem_1740"/>
<dbReference type="OrthoDB" id="9941598at2"/>
<dbReference type="EMBL" id="CP001124">
    <property type="protein sequence ID" value="ACH38756.1"/>
    <property type="molecule type" value="Genomic_DNA"/>
</dbReference>
<dbReference type="STRING" id="404380.Gbem_1740"/>
<organism evidence="1 2">
    <name type="scientific">Citrifermentans bemidjiense (strain ATCC BAA-1014 / DSM 16622 / JCM 12645 / Bem)</name>
    <name type="common">Geobacter bemidjiensis</name>
    <dbReference type="NCBI Taxonomy" id="404380"/>
    <lineage>
        <taxon>Bacteria</taxon>
        <taxon>Pseudomonadati</taxon>
        <taxon>Thermodesulfobacteriota</taxon>
        <taxon>Desulfuromonadia</taxon>
        <taxon>Geobacterales</taxon>
        <taxon>Geobacteraceae</taxon>
        <taxon>Citrifermentans</taxon>
    </lineage>
</organism>
<dbReference type="HOGENOM" id="CLU_2716679_0_0_7"/>